<gene>
    <name evidence="5" type="ORF">BYL167_LOCUS4414</name>
    <name evidence="2" type="ORF">CJN711_LOCUS9957</name>
    <name evidence="3" type="ORF">KQP761_LOCUS38902</name>
    <name evidence="4" type="ORF">MBJ925_LOCUS21899</name>
</gene>
<dbReference type="Proteomes" id="UP000663855">
    <property type="component" value="Unassembled WGS sequence"/>
</dbReference>
<evidence type="ECO:0000259" key="1">
    <source>
        <dbReference type="Pfam" id="PF00609"/>
    </source>
</evidence>
<dbReference type="OrthoDB" id="242257at2759"/>
<sequence length="149" mass="17133">MSFFIIKLPRNHGIPGLPKSHGNPESSFLPCLSHILFWGNHYEETHILSSLIPIDCWQVDIEQLNISILTAPTQEHDKATYKLNPPKFGSKSDRGSYQNNRALPSTYFINCMSFRLDAAIAIEFYNERMHDPFKFSSSLKNKLIYLNKS</sequence>
<evidence type="ECO:0000313" key="4">
    <source>
        <dbReference type="EMBL" id="CAF2098890.1"/>
    </source>
</evidence>
<name>A0A816HHT3_9BILA</name>
<dbReference type="Proteomes" id="UP000663824">
    <property type="component" value="Unassembled WGS sequence"/>
</dbReference>
<proteinExistence type="predicted"/>
<dbReference type="EMBL" id="CAJNRE010011144">
    <property type="protein sequence ID" value="CAF2098890.1"/>
    <property type="molecule type" value="Genomic_DNA"/>
</dbReference>
<organism evidence="3 6">
    <name type="scientific">Rotaria magnacalcarata</name>
    <dbReference type="NCBI Taxonomy" id="392030"/>
    <lineage>
        <taxon>Eukaryota</taxon>
        <taxon>Metazoa</taxon>
        <taxon>Spiralia</taxon>
        <taxon>Gnathifera</taxon>
        <taxon>Rotifera</taxon>
        <taxon>Eurotatoria</taxon>
        <taxon>Bdelloidea</taxon>
        <taxon>Philodinida</taxon>
        <taxon>Philodinidae</taxon>
        <taxon>Rotaria</taxon>
    </lineage>
</organism>
<accession>A0A816HHT3</accession>
<evidence type="ECO:0000313" key="3">
    <source>
        <dbReference type="EMBL" id="CAF1686716.1"/>
    </source>
</evidence>
<dbReference type="Pfam" id="PF00609">
    <property type="entry name" value="DAGK_acc"/>
    <property type="match status" value="1"/>
</dbReference>
<dbReference type="Proteomes" id="UP000681967">
    <property type="component" value="Unassembled WGS sequence"/>
</dbReference>
<dbReference type="EMBL" id="CAJNOV010004012">
    <property type="protein sequence ID" value="CAF1159852.1"/>
    <property type="molecule type" value="Genomic_DNA"/>
</dbReference>
<comment type="caution">
    <text evidence="3">The sequence shown here is derived from an EMBL/GenBank/DDBJ whole genome shotgun (WGS) entry which is preliminary data.</text>
</comment>
<dbReference type="EMBL" id="CAJNOW010022132">
    <property type="protein sequence ID" value="CAF1686716.1"/>
    <property type="molecule type" value="Genomic_DNA"/>
</dbReference>
<evidence type="ECO:0000313" key="6">
    <source>
        <dbReference type="Proteomes" id="UP000663834"/>
    </source>
</evidence>
<protein>
    <recommendedName>
        <fullName evidence="1">Diacylglycerol kinase accessory domain-containing protein</fullName>
    </recommendedName>
</protein>
<dbReference type="AlphaFoldDB" id="A0A816HHT3"/>
<evidence type="ECO:0000313" key="2">
    <source>
        <dbReference type="EMBL" id="CAF1159852.1"/>
    </source>
</evidence>
<feature type="domain" description="Diacylglycerol kinase accessory" evidence="1">
    <location>
        <begin position="108"/>
        <end position="147"/>
    </location>
</feature>
<reference evidence="3" key="1">
    <citation type="submission" date="2021-02" db="EMBL/GenBank/DDBJ databases">
        <authorList>
            <person name="Nowell W R."/>
        </authorList>
    </citation>
    <scope>NUCLEOTIDE SEQUENCE</scope>
</reference>
<dbReference type="EMBL" id="CAJOBH010000934">
    <property type="protein sequence ID" value="CAF3826107.1"/>
    <property type="molecule type" value="Genomic_DNA"/>
</dbReference>
<dbReference type="GO" id="GO:0007200">
    <property type="term" value="P:phospholipase C-activating G protein-coupled receptor signaling pathway"/>
    <property type="evidence" value="ECO:0007669"/>
    <property type="project" value="InterPro"/>
</dbReference>
<dbReference type="InterPro" id="IPR000756">
    <property type="entry name" value="Diacylglycerol_kin_accessory"/>
</dbReference>
<dbReference type="Proteomes" id="UP000663834">
    <property type="component" value="Unassembled WGS sequence"/>
</dbReference>
<dbReference type="GO" id="GO:0004143">
    <property type="term" value="F:ATP-dependent diacylglycerol kinase activity"/>
    <property type="evidence" value="ECO:0007669"/>
    <property type="project" value="InterPro"/>
</dbReference>
<evidence type="ECO:0000313" key="5">
    <source>
        <dbReference type="EMBL" id="CAF3826107.1"/>
    </source>
</evidence>